<keyword evidence="2" id="KW-0238">DNA-binding</keyword>
<dbReference type="InterPro" id="IPR009057">
    <property type="entry name" value="Homeodomain-like_sf"/>
</dbReference>
<sequence>MNVASAYDYLLTDLSEVLPALRTRVWENSVHLAFPGVRVAPAEGQSFNGRLKQISIGPVRIGSVCATAHTVEIDNSVIRKEEALFAVLIVKSGTHELSHPKGEIILRPGDMTVLQNNLDFTIKSLEGSEVLICTLPQVLFAEKARHFLELSGRRLPADAPLASLLQHHLEQAFERHRQFSEVDCSAWLAAFLALASGLRRSPADDNEDIPHWRVEAALRMIEERINCFDLTAEAIARSQNISRRRLDQLFTDATGETIASKILELRLMKAASALCDMAQHERHVTSIAFDSGFKDSAHFSRVFRRRFNMSPSQWRKNAISDWAWPEGRSR</sequence>
<organism evidence="5 6">
    <name type="scientific">Alteraurantiacibacter buctensis</name>
    <dbReference type="NCBI Taxonomy" id="1503981"/>
    <lineage>
        <taxon>Bacteria</taxon>
        <taxon>Pseudomonadati</taxon>
        <taxon>Pseudomonadota</taxon>
        <taxon>Alphaproteobacteria</taxon>
        <taxon>Sphingomonadales</taxon>
        <taxon>Erythrobacteraceae</taxon>
        <taxon>Alteraurantiacibacter</taxon>
    </lineage>
</organism>
<reference evidence="5 6" key="1">
    <citation type="submission" date="2019-12" db="EMBL/GenBank/DDBJ databases">
        <title>Genomic-based taxomic classification of the family Erythrobacteraceae.</title>
        <authorList>
            <person name="Xu L."/>
        </authorList>
    </citation>
    <scope>NUCLEOTIDE SEQUENCE [LARGE SCALE GENOMIC DNA]</scope>
    <source>
        <strain evidence="5 6">M0322</strain>
    </source>
</reference>
<feature type="domain" description="HTH araC/xylS-type" evidence="4">
    <location>
        <begin position="215"/>
        <end position="317"/>
    </location>
</feature>
<dbReference type="EMBL" id="WTYV01000007">
    <property type="protein sequence ID" value="MXO73031.1"/>
    <property type="molecule type" value="Genomic_DNA"/>
</dbReference>
<dbReference type="AlphaFoldDB" id="A0A844Z216"/>
<dbReference type="GO" id="GO:0003700">
    <property type="term" value="F:DNA-binding transcription factor activity"/>
    <property type="evidence" value="ECO:0007669"/>
    <property type="project" value="InterPro"/>
</dbReference>
<proteinExistence type="predicted"/>
<dbReference type="Gene3D" id="1.10.10.60">
    <property type="entry name" value="Homeodomain-like"/>
    <property type="match status" value="1"/>
</dbReference>
<dbReference type="Pfam" id="PF12833">
    <property type="entry name" value="HTH_18"/>
    <property type="match status" value="1"/>
</dbReference>
<dbReference type="PANTHER" id="PTHR46796">
    <property type="entry name" value="HTH-TYPE TRANSCRIPTIONAL ACTIVATOR RHAS-RELATED"/>
    <property type="match status" value="1"/>
</dbReference>
<evidence type="ECO:0000256" key="1">
    <source>
        <dbReference type="ARBA" id="ARBA00023015"/>
    </source>
</evidence>
<dbReference type="OrthoDB" id="7191628at2"/>
<keyword evidence="1" id="KW-0805">Transcription regulation</keyword>
<evidence type="ECO:0000259" key="4">
    <source>
        <dbReference type="PROSITE" id="PS01124"/>
    </source>
</evidence>
<dbReference type="SMART" id="SM00342">
    <property type="entry name" value="HTH_ARAC"/>
    <property type="match status" value="1"/>
</dbReference>
<dbReference type="InterPro" id="IPR018062">
    <property type="entry name" value="HTH_AraC-typ_CS"/>
</dbReference>
<comment type="caution">
    <text evidence="5">The sequence shown here is derived from an EMBL/GenBank/DDBJ whole genome shotgun (WGS) entry which is preliminary data.</text>
</comment>
<protein>
    <submittedName>
        <fullName evidence="5">Helix-turn-helix domain-containing protein</fullName>
    </submittedName>
</protein>
<dbReference type="RefSeq" id="WP_160772965.1">
    <property type="nucleotide sequence ID" value="NZ_WTYV01000007.1"/>
</dbReference>
<dbReference type="InterPro" id="IPR035418">
    <property type="entry name" value="AraC-bd_2"/>
</dbReference>
<dbReference type="PRINTS" id="PR00032">
    <property type="entry name" value="HTHARAC"/>
</dbReference>
<evidence type="ECO:0000256" key="2">
    <source>
        <dbReference type="ARBA" id="ARBA00023125"/>
    </source>
</evidence>
<dbReference type="InterPro" id="IPR020449">
    <property type="entry name" value="Tscrpt_reg_AraC-type_HTH"/>
</dbReference>
<gene>
    <name evidence="5" type="ORF">GRI99_15480</name>
</gene>
<dbReference type="GO" id="GO:0043565">
    <property type="term" value="F:sequence-specific DNA binding"/>
    <property type="evidence" value="ECO:0007669"/>
    <property type="project" value="InterPro"/>
</dbReference>
<evidence type="ECO:0000256" key="3">
    <source>
        <dbReference type="ARBA" id="ARBA00023163"/>
    </source>
</evidence>
<evidence type="ECO:0000313" key="5">
    <source>
        <dbReference type="EMBL" id="MXO73031.1"/>
    </source>
</evidence>
<evidence type="ECO:0000313" key="6">
    <source>
        <dbReference type="Proteomes" id="UP000466966"/>
    </source>
</evidence>
<dbReference type="Proteomes" id="UP000466966">
    <property type="component" value="Unassembled WGS sequence"/>
</dbReference>
<dbReference type="PROSITE" id="PS01124">
    <property type="entry name" value="HTH_ARAC_FAMILY_2"/>
    <property type="match status" value="1"/>
</dbReference>
<dbReference type="InterPro" id="IPR050204">
    <property type="entry name" value="AraC_XylS_family_regulators"/>
</dbReference>
<dbReference type="InterPro" id="IPR018060">
    <property type="entry name" value="HTH_AraC"/>
</dbReference>
<dbReference type="PROSITE" id="PS00041">
    <property type="entry name" value="HTH_ARAC_FAMILY_1"/>
    <property type="match status" value="1"/>
</dbReference>
<dbReference type="PANTHER" id="PTHR46796:SF6">
    <property type="entry name" value="ARAC SUBFAMILY"/>
    <property type="match status" value="1"/>
</dbReference>
<name>A0A844Z216_9SPHN</name>
<dbReference type="SUPFAM" id="SSF46689">
    <property type="entry name" value="Homeodomain-like"/>
    <property type="match status" value="1"/>
</dbReference>
<accession>A0A844Z216</accession>
<keyword evidence="3" id="KW-0804">Transcription</keyword>
<keyword evidence="6" id="KW-1185">Reference proteome</keyword>
<dbReference type="Pfam" id="PF14525">
    <property type="entry name" value="AraC_binding_2"/>
    <property type="match status" value="1"/>
</dbReference>